<comment type="caution">
    <text evidence="1">The sequence shown here is derived from an EMBL/GenBank/DDBJ whole genome shotgun (WGS) entry which is preliminary data.</text>
</comment>
<evidence type="ECO:0008006" key="3">
    <source>
        <dbReference type="Google" id="ProtNLM"/>
    </source>
</evidence>
<gene>
    <name evidence="1" type="ORF">ACFL27_27450</name>
</gene>
<reference evidence="1 2" key="1">
    <citation type="submission" date="2024-09" db="EMBL/GenBank/DDBJ databases">
        <title>Laminarin stimulates single cell rates of sulfate reduction while oxygen inhibits transcriptomic activity in coastal marine sediment.</title>
        <authorList>
            <person name="Lindsay M."/>
            <person name="Orcutt B."/>
            <person name="Emerson D."/>
            <person name="Stepanauskas R."/>
            <person name="D'Angelo T."/>
        </authorList>
    </citation>
    <scope>NUCLEOTIDE SEQUENCE [LARGE SCALE GENOMIC DNA]</scope>
    <source>
        <strain evidence="1">SAG AM-311-K15</strain>
    </source>
</reference>
<evidence type="ECO:0000313" key="1">
    <source>
        <dbReference type="EMBL" id="MFC1853937.1"/>
    </source>
</evidence>
<evidence type="ECO:0000313" key="2">
    <source>
        <dbReference type="Proteomes" id="UP001594351"/>
    </source>
</evidence>
<name>A0ABV6Z673_UNCC1</name>
<proteinExistence type="predicted"/>
<sequence>MKHIFWIVMSTLVSFFLMVPALWADITSIENLELLIKTNMEPVRTLSLQYRKVITMGQMTMNDWGIMYFQLPDKMRIEGRTGIVDQNVTIVHDGHYIWRETNISDKLIQVYKTDLVELEKLNQRQALSAIKAQDMDLTQIIYPLTILKETFTLLWLGRQKLNDETVYGIEATLSSQARTKFQTYGKCSLLRPGQNPVK</sequence>
<dbReference type="EMBL" id="JBHPBY010000652">
    <property type="protein sequence ID" value="MFC1853937.1"/>
    <property type="molecule type" value="Genomic_DNA"/>
</dbReference>
<keyword evidence="2" id="KW-1185">Reference proteome</keyword>
<organism evidence="1 2">
    <name type="scientific">candidate division CSSED10-310 bacterium</name>
    <dbReference type="NCBI Taxonomy" id="2855610"/>
    <lineage>
        <taxon>Bacteria</taxon>
        <taxon>Bacteria division CSSED10-310</taxon>
    </lineage>
</organism>
<protein>
    <recommendedName>
        <fullName evidence="3">Outer membrane lipoprotein carrier protein LolA</fullName>
    </recommendedName>
</protein>
<dbReference type="Proteomes" id="UP001594351">
    <property type="component" value="Unassembled WGS sequence"/>
</dbReference>
<accession>A0ABV6Z673</accession>